<keyword evidence="4" id="KW-0808">Transferase</keyword>
<dbReference type="Pfam" id="PF00994">
    <property type="entry name" value="MoCF_biosynth"/>
    <property type="match status" value="1"/>
</dbReference>
<dbReference type="Gene3D" id="3.90.105.10">
    <property type="entry name" value="Molybdopterin biosynthesis moea protein, domain 2"/>
    <property type="match status" value="1"/>
</dbReference>
<comment type="similarity">
    <text evidence="2 4">Belongs to the MoeA family.</text>
</comment>
<dbReference type="CDD" id="cd00887">
    <property type="entry name" value="MoeA"/>
    <property type="match status" value="1"/>
</dbReference>
<dbReference type="SUPFAM" id="SSF63882">
    <property type="entry name" value="MoeA N-terminal region -like"/>
    <property type="match status" value="1"/>
</dbReference>
<dbReference type="KEGG" id="ghl:GM160_08235"/>
<comment type="pathway">
    <text evidence="4">Cofactor biosynthesis; molybdopterin biosynthesis.</text>
</comment>
<protein>
    <recommendedName>
        <fullName evidence="4">Molybdopterin molybdenumtransferase</fullName>
        <ecNumber evidence="4">2.10.1.1</ecNumber>
    </recommendedName>
</protein>
<dbReference type="EC" id="2.10.1.1" evidence="4"/>
<dbReference type="InterPro" id="IPR005110">
    <property type="entry name" value="MoeA_linker/N"/>
</dbReference>
<dbReference type="InterPro" id="IPR036425">
    <property type="entry name" value="MoaB/Mog-like_dom_sf"/>
</dbReference>
<dbReference type="SUPFAM" id="SSF53218">
    <property type="entry name" value="Molybdenum cofactor biosynthesis proteins"/>
    <property type="match status" value="1"/>
</dbReference>
<proteinExistence type="inferred from homology"/>
<evidence type="ECO:0000256" key="2">
    <source>
        <dbReference type="ARBA" id="ARBA00010763"/>
    </source>
</evidence>
<evidence type="ECO:0000313" key="7">
    <source>
        <dbReference type="Proteomes" id="UP000427716"/>
    </source>
</evidence>
<keyword evidence="4" id="KW-0479">Metal-binding</keyword>
<evidence type="ECO:0000256" key="4">
    <source>
        <dbReference type="RuleBase" id="RU365090"/>
    </source>
</evidence>
<dbReference type="InterPro" id="IPR036688">
    <property type="entry name" value="MoeA_C_domain_IV_sf"/>
</dbReference>
<evidence type="ECO:0000256" key="1">
    <source>
        <dbReference type="ARBA" id="ARBA00002901"/>
    </source>
</evidence>
<dbReference type="PANTHER" id="PTHR10192:SF5">
    <property type="entry name" value="GEPHYRIN"/>
    <property type="match status" value="1"/>
</dbReference>
<dbReference type="InterPro" id="IPR036135">
    <property type="entry name" value="MoeA_linker/N_sf"/>
</dbReference>
<dbReference type="Gene3D" id="2.170.190.11">
    <property type="entry name" value="Molybdopterin biosynthesis moea protein, domain 3"/>
    <property type="match status" value="1"/>
</dbReference>
<dbReference type="Pfam" id="PF03453">
    <property type="entry name" value="MoeA_N"/>
    <property type="match status" value="1"/>
</dbReference>
<name>A0A6I6D4G2_9GAMM</name>
<dbReference type="Gene3D" id="2.40.340.10">
    <property type="entry name" value="MoeA, C-terminal, domain IV"/>
    <property type="match status" value="1"/>
</dbReference>
<dbReference type="InterPro" id="IPR001453">
    <property type="entry name" value="MoaB/Mog_dom"/>
</dbReference>
<dbReference type="InterPro" id="IPR038987">
    <property type="entry name" value="MoeA-like"/>
</dbReference>
<dbReference type="GO" id="GO:0061599">
    <property type="term" value="F:molybdopterin molybdotransferase activity"/>
    <property type="evidence" value="ECO:0007669"/>
    <property type="project" value="UniProtKB-UniRule"/>
</dbReference>
<evidence type="ECO:0000259" key="5">
    <source>
        <dbReference type="SMART" id="SM00852"/>
    </source>
</evidence>
<dbReference type="UniPathway" id="UPA00344"/>
<dbReference type="GO" id="GO:0006777">
    <property type="term" value="P:Mo-molybdopterin cofactor biosynthetic process"/>
    <property type="evidence" value="ECO:0007669"/>
    <property type="project" value="UniProtKB-UniRule"/>
</dbReference>
<feature type="domain" description="MoaB/Mog" evidence="5">
    <location>
        <begin position="183"/>
        <end position="322"/>
    </location>
</feature>
<keyword evidence="4" id="KW-0500">Molybdenum</keyword>
<keyword evidence="4" id="KW-0501">Molybdenum cofactor biosynthesis</keyword>
<dbReference type="PANTHER" id="PTHR10192">
    <property type="entry name" value="MOLYBDOPTERIN BIOSYNTHESIS PROTEIN"/>
    <property type="match status" value="1"/>
</dbReference>
<comment type="cofactor">
    <cofactor evidence="4">
        <name>Mg(2+)</name>
        <dbReference type="ChEBI" id="CHEBI:18420"/>
    </cofactor>
</comment>
<dbReference type="AlphaFoldDB" id="A0A6I6D4G2"/>
<dbReference type="GO" id="GO:0005829">
    <property type="term" value="C:cytosol"/>
    <property type="evidence" value="ECO:0007669"/>
    <property type="project" value="TreeGrafter"/>
</dbReference>
<dbReference type="Proteomes" id="UP000427716">
    <property type="component" value="Chromosome"/>
</dbReference>
<evidence type="ECO:0000313" key="6">
    <source>
        <dbReference type="EMBL" id="QGT78883.1"/>
    </source>
</evidence>
<dbReference type="SMART" id="SM00852">
    <property type="entry name" value="MoCF_biosynth"/>
    <property type="match status" value="1"/>
</dbReference>
<evidence type="ECO:0000256" key="3">
    <source>
        <dbReference type="ARBA" id="ARBA00047317"/>
    </source>
</evidence>
<reference evidence="6 7" key="1">
    <citation type="submission" date="2019-11" db="EMBL/GenBank/DDBJ databases">
        <authorList>
            <person name="Zhang J."/>
            <person name="Sun C."/>
        </authorList>
    </citation>
    <scope>NUCLEOTIDE SEQUENCE [LARGE SCALE GENOMIC DNA]</scope>
    <source>
        <strain evidence="7">sp2</strain>
    </source>
</reference>
<dbReference type="Gene3D" id="3.40.980.10">
    <property type="entry name" value="MoaB/Mog-like domain"/>
    <property type="match status" value="1"/>
</dbReference>
<gene>
    <name evidence="6" type="ORF">GM160_08235</name>
</gene>
<dbReference type="EMBL" id="CP046415">
    <property type="protein sequence ID" value="QGT78883.1"/>
    <property type="molecule type" value="Genomic_DNA"/>
</dbReference>
<dbReference type="GO" id="GO:0046872">
    <property type="term" value="F:metal ion binding"/>
    <property type="evidence" value="ECO:0007669"/>
    <property type="project" value="UniProtKB-UniRule"/>
</dbReference>
<dbReference type="RefSeq" id="WP_156574477.1">
    <property type="nucleotide sequence ID" value="NZ_CP046415.1"/>
</dbReference>
<accession>A0A6I6D4G2</accession>
<sequence>MTNCHCGTSSPSVAEALATLSAAAPELSELELPLDQALGRVLARTIHAPRAYPPFNRAMMDGYAACLAEVIHGRELLIRGGSRAGPTMPEPLPPGQCVPIATGAPLPPGADVVLRREIVTVSAGKLRATTQVKRWADCEGVGAISMPGATVLSAGIRLKPGHLSLAARHGLATLPVRTPPRVAVMVIGDELTSPGQPCEPGGIHDSNSILLETTLVRFGVDVIGPSGPIADHLPTIEAEVRQRFSSADLVLLAGGSSVGVRDFGRTILRRLGTPLFEGVSMRPGRPTSASRSLDGTILMSLPGRPAALLSALHGVVRPLLDEMMNGGVSPPRITARLVQSLESASIDRFLPIQLDSCEGTWWARSESIDPEQADALAMIPASMSLEAGACIAVLLIN</sequence>
<comment type="catalytic activity">
    <reaction evidence="3">
        <text>adenylyl-molybdopterin + molybdate = Mo-molybdopterin + AMP + H(+)</text>
        <dbReference type="Rhea" id="RHEA:35047"/>
        <dbReference type="ChEBI" id="CHEBI:15378"/>
        <dbReference type="ChEBI" id="CHEBI:36264"/>
        <dbReference type="ChEBI" id="CHEBI:62727"/>
        <dbReference type="ChEBI" id="CHEBI:71302"/>
        <dbReference type="ChEBI" id="CHEBI:456215"/>
        <dbReference type="EC" id="2.10.1.1"/>
    </reaction>
</comment>
<comment type="function">
    <text evidence="1 4">Catalyzes the insertion of molybdate into adenylated molybdopterin with the concomitant release of AMP.</text>
</comment>
<organism evidence="6 7">
    <name type="scientific">Guyparkeria halophila</name>
    <dbReference type="NCBI Taxonomy" id="47960"/>
    <lineage>
        <taxon>Bacteria</taxon>
        <taxon>Pseudomonadati</taxon>
        <taxon>Pseudomonadota</taxon>
        <taxon>Gammaproteobacteria</taxon>
        <taxon>Chromatiales</taxon>
        <taxon>Thioalkalibacteraceae</taxon>
        <taxon>Guyparkeria</taxon>
    </lineage>
</organism>
<keyword evidence="7" id="KW-1185">Reference proteome</keyword>
<keyword evidence="4" id="KW-0460">Magnesium</keyword>